<proteinExistence type="predicted"/>
<dbReference type="Proteomes" id="UP000011599">
    <property type="component" value="Unassembled WGS sequence"/>
</dbReference>
<dbReference type="PATRIC" id="fig|1114856.3.peg.4882"/>
<protein>
    <submittedName>
        <fullName evidence="2">Uncharacterized protein</fullName>
    </submittedName>
</protein>
<reference evidence="2 3" key="1">
    <citation type="journal article" date="2014" name="PLoS Genet.">
        <title>Phylogenetically driven sequencing of extremely halophilic archaea reveals strategies for static and dynamic osmo-response.</title>
        <authorList>
            <person name="Becker E.A."/>
            <person name="Seitzer P.M."/>
            <person name="Tritt A."/>
            <person name="Larsen D."/>
            <person name="Krusor M."/>
            <person name="Yao A.I."/>
            <person name="Wu D."/>
            <person name="Madern D."/>
            <person name="Eisen J.A."/>
            <person name="Darling A.E."/>
            <person name="Facciotti M.T."/>
        </authorList>
    </citation>
    <scope>NUCLEOTIDE SEQUENCE [LARGE SCALE GENOMIC DNA]</scope>
    <source>
        <strain evidence="2 3">GA33</strain>
    </source>
</reference>
<comment type="caution">
    <text evidence="2">The sequence shown here is derived from an EMBL/GenBank/DDBJ whole genome shotgun (WGS) entry which is preliminary data.</text>
</comment>
<feature type="region of interest" description="Disordered" evidence="1">
    <location>
        <begin position="60"/>
        <end position="93"/>
    </location>
</feature>
<keyword evidence="3" id="KW-1185">Reference proteome</keyword>
<gene>
    <name evidence="2" type="ORF">C496_23713</name>
</gene>
<organism evidence="2 3">
    <name type="scientific">Natronorubrum tibetense GA33</name>
    <dbReference type="NCBI Taxonomy" id="1114856"/>
    <lineage>
        <taxon>Archaea</taxon>
        <taxon>Methanobacteriati</taxon>
        <taxon>Methanobacteriota</taxon>
        <taxon>Stenosarchaea group</taxon>
        <taxon>Halobacteria</taxon>
        <taxon>Halobacteriales</taxon>
        <taxon>Natrialbaceae</taxon>
        <taxon>Natronorubrum</taxon>
    </lineage>
</organism>
<accession>L9VFV9</accession>
<evidence type="ECO:0000256" key="1">
    <source>
        <dbReference type="SAM" id="MobiDB-lite"/>
    </source>
</evidence>
<name>L9VFV9_9EURY</name>
<dbReference type="eggNOG" id="arCOG06224">
    <property type="taxonomic scope" value="Archaea"/>
</dbReference>
<evidence type="ECO:0000313" key="3">
    <source>
        <dbReference type="Proteomes" id="UP000011599"/>
    </source>
</evidence>
<evidence type="ECO:0000313" key="2">
    <source>
        <dbReference type="EMBL" id="ELY35243.1"/>
    </source>
</evidence>
<dbReference type="EMBL" id="AOHW01000058">
    <property type="protein sequence ID" value="ELY35243.1"/>
    <property type="molecule type" value="Genomic_DNA"/>
</dbReference>
<sequence>MADLRDGEAFVQADWNASIDRVQFTRKRTFDAGATPGLEEFERPDLKSVSEDLVDDLEEINTHEQRRQDRGAQLERTVDAKDERIEELEQRQN</sequence>
<dbReference type="AlphaFoldDB" id="L9VFV9"/>